<evidence type="ECO:0000313" key="2">
    <source>
        <dbReference type="Proteomes" id="UP000290253"/>
    </source>
</evidence>
<dbReference type="Proteomes" id="UP000290253">
    <property type="component" value="Unassembled WGS sequence"/>
</dbReference>
<sequence length="80" mass="8480">MNDFNVILADLPGLGRVRVCDCNSIHVSVGPVTLNLSPEAFAQAAAMFGDAMRRYAKLLESQMATSPGSFPAAKTSLVTH</sequence>
<dbReference type="EMBL" id="SDMK01000002">
    <property type="protein sequence ID" value="RXS95478.1"/>
    <property type="molecule type" value="Genomic_DNA"/>
</dbReference>
<dbReference type="RefSeq" id="WP_129208675.1">
    <property type="nucleotide sequence ID" value="NZ_BMGU01000004.1"/>
</dbReference>
<comment type="caution">
    <text evidence="1">The sequence shown here is derived from an EMBL/GenBank/DDBJ whole genome shotgun (WGS) entry which is preliminary data.</text>
</comment>
<evidence type="ECO:0000313" key="1">
    <source>
        <dbReference type="EMBL" id="RXS95478.1"/>
    </source>
</evidence>
<name>A0A4Q1SEY4_9BACT</name>
<proteinExistence type="predicted"/>
<dbReference type="AlphaFoldDB" id="A0A4Q1SEY4"/>
<gene>
    <name evidence="1" type="ORF">ESZ00_12955</name>
</gene>
<keyword evidence="2" id="KW-1185">Reference proteome</keyword>
<protein>
    <submittedName>
        <fullName evidence="1">Uncharacterized protein</fullName>
    </submittedName>
</protein>
<dbReference type="OrthoDB" id="5383001at2"/>
<reference evidence="1 2" key="1">
    <citation type="journal article" date="2016" name="Int. J. Syst. Evol. Microbiol.">
        <title>Acidipila dinghuensis sp. nov., an acidobacterium isolated from forest soil.</title>
        <authorList>
            <person name="Jiang Y.W."/>
            <person name="Wang J."/>
            <person name="Chen M.H."/>
            <person name="Lv Y.Y."/>
            <person name="Qiu L.H."/>
        </authorList>
    </citation>
    <scope>NUCLEOTIDE SEQUENCE [LARGE SCALE GENOMIC DNA]</scope>
    <source>
        <strain evidence="1 2">DHOF10</strain>
    </source>
</reference>
<organism evidence="1 2">
    <name type="scientific">Silvibacterium dinghuense</name>
    <dbReference type="NCBI Taxonomy" id="1560006"/>
    <lineage>
        <taxon>Bacteria</taxon>
        <taxon>Pseudomonadati</taxon>
        <taxon>Acidobacteriota</taxon>
        <taxon>Terriglobia</taxon>
        <taxon>Terriglobales</taxon>
        <taxon>Acidobacteriaceae</taxon>
        <taxon>Silvibacterium</taxon>
    </lineage>
</organism>
<accession>A0A4Q1SEY4</accession>